<protein>
    <recommendedName>
        <fullName evidence="4">Probable nitronate monooxygenase</fullName>
    </recommendedName>
    <alternativeName>
        <fullName evidence="11">Propionate 3-nitronate monooxygenase</fullName>
    </alternativeName>
</protein>
<dbReference type="InterPro" id="IPR004136">
    <property type="entry name" value="NMO"/>
</dbReference>
<evidence type="ECO:0000313" key="13">
    <source>
        <dbReference type="EMBL" id="XCJ18419.1"/>
    </source>
</evidence>
<name>A0AAU8IJH0_9BACL</name>
<accession>A0AAU8IJH0</accession>
<gene>
    <name evidence="13" type="ORF">ABNN70_12560</name>
</gene>
<dbReference type="EMBL" id="CP159510">
    <property type="protein sequence ID" value="XCJ18419.1"/>
    <property type="molecule type" value="Genomic_DNA"/>
</dbReference>
<evidence type="ECO:0000256" key="9">
    <source>
        <dbReference type="ARBA" id="ARBA00023002"/>
    </source>
</evidence>
<keyword evidence="7" id="KW-0288">FMN</keyword>
<evidence type="ECO:0000256" key="3">
    <source>
        <dbReference type="ARBA" id="ARBA00009881"/>
    </source>
</evidence>
<keyword evidence="8" id="KW-0547">Nucleotide-binding</keyword>
<dbReference type="CDD" id="cd04730">
    <property type="entry name" value="NPD_like"/>
    <property type="match status" value="1"/>
</dbReference>
<dbReference type="Pfam" id="PF03060">
    <property type="entry name" value="NMO"/>
    <property type="match status" value="1"/>
</dbReference>
<dbReference type="InterPro" id="IPR013785">
    <property type="entry name" value="Aldolase_TIM"/>
</dbReference>
<comment type="catalytic activity">
    <reaction evidence="12">
        <text>3 propionate 3-nitronate + 3 O2 + H2O = 3 3-oxopropanoate + 2 nitrate + nitrite + H2O2 + 3 H(+)</text>
        <dbReference type="Rhea" id="RHEA:57332"/>
        <dbReference type="ChEBI" id="CHEBI:15377"/>
        <dbReference type="ChEBI" id="CHEBI:15378"/>
        <dbReference type="ChEBI" id="CHEBI:15379"/>
        <dbReference type="ChEBI" id="CHEBI:16240"/>
        <dbReference type="ChEBI" id="CHEBI:16301"/>
        <dbReference type="ChEBI" id="CHEBI:17632"/>
        <dbReference type="ChEBI" id="CHEBI:33190"/>
        <dbReference type="ChEBI" id="CHEBI:136067"/>
    </reaction>
</comment>
<dbReference type="PANTHER" id="PTHR42747:SF3">
    <property type="entry name" value="NITRONATE MONOOXYGENASE-RELATED"/>
    <property type="match status" value="1"/>
</dbReference>
<evidence type="ECO:0000256" key="7">
    <source>
        <dbReference type="ARBA" id="ARBA00022643"/>
    </source>
</evidence>
<dbReference type="Gene3D" id="3.20.20.70">
    <property type="entry name" value="Aldolase class I"/>
    <property type="match status" value="1"/>
</dbReference>
<comment type="function">
    <text evidence="2">Nitronate monooxygenase that uses molecular oxygen to catalyze the oxidative denitrification of alkyl nitronates. Acts on propionate 3-nitronate (P3N), the presumed physiological substrate. Probably functions in the detoxification of P3N, a metabolic poison produced by plants and fungi as a defense mechanism.</text>
</comment>
<dbReference type="SUPFAM" id="SSF51412">
    <property type="entry name" value="Inosine monophosphate dehydrogenase (IMPDH)"/>
    <property type="match status" value="1"/>
</dbReference>
<evidence type="ECO:0000256" key="2">
    <source>
        <dbReference type="ARBA" id="ARBA00003535"/>
    </source>
</evidence>
<evidence type="ECO:0000256" key="6">
    <source>
        <dbReference type="ARBA" id="ARBA00022630"/>
    </source>
</evidence>
<keyword evidence="6" id="KW-0285">Flavoprotein</keyword>
<proteinExistence type="inferred from homology"/>
<reference evidence="13" key="1">
    <citation type="submission" date="2024-06" db="EMBL/GenBank/DDBJ databases">
        <authorList>
            <person name="Fan A."/>
            <person name="Zhang F.Y."/>
            <person name="Zhang L."/>
        </authorList>
    </citation>
    <scope>NUCLEOTIDE SEQUENCE</scope>
    <source>
        <strain evidence="13">Y61</strain>
    </source>
</reference>
<comment type="cofactor">
    <cofactor evidence="1">
        <name>FMN</name>
        <dbReference type="ChEBI" id="CHEBI:58210"/>
    </cofactor>
</comment>
<evidence type="ECO:0000256" key="4">
    <source>
        <dbReference type="ARBA" id="ARBA00013457"/>
    </source>
</evidence>
<dbReference type="GO" id="GO:0009636">
    <property type="term" value="P:response to toxic substance"/>
    <property type="evidence" value="ECO:0007669"/>
    <property type="project" value="UniProtKB-KW"/>
</dbReference>
<dbReference type="AlphaFoldDB" id="A0AAU8IJH0"/>
<evidence type="ECO:0000256" key="11">
    <source>
        <dbReference type="ARBA" id="ARBA00031155"/>
    </source>
</evidence>
<comment type="similarity">
    <text evidence="3">Belongs to the nitronate monooxygenase family. NMO class I subfamily.</text>
</comment>
<keyword evidence="5" id="KW-0216">Detoxification</keyword>
<dbReference type="GO" id="GO:0018580">
    <property type="term" value="F:nitronate monooxygenase activity"/>
    <property type="evidence" value="ECO:0007669"/>
    <property type="project" value="InterPro"/>
</dbReference>
<organism evidence="13">
    <name type="scientific">Sporolactobacillus sp. Y61</name>
    <dbReference type="NCBI Taxonomy" id="3160863"/>
    <lineage>
        <taxon>Bacteria</taxon>
        <taxon>Bacillati</taxon>
        <taxon>Bacillota</taxon>
        <taxon>Bacilli</taxon>
        <taxon>Bacillales</taxon>
        <taxon>Sporolactobacillaceae</taxon>
        <taxon>Sporolactobacillus</taxon>
    </lineage>
</organism>
<keyword evidence="10 13" id="KW-0503">Monooxygenase</keyword>
<dbReference type="GO" id="GO:0000166">
    <property type="term" value="F:nucleotide binding"/>
    <property type="evidence" value="ECO:0007669"/>
    <property type="project" value="UniProtKB-KW"/>
</dbReference>
<keyword evidence="9" id="KW-0560">Oxidoreductase</keyword>
<evidence type="ECO:0000256" key="8">
    <source>
        <dbReference type="ARBA" id="ARBA00022741"/>
    </source>
</evidence>
<sequence>MWNNNEVTRRLNIKYPIIQAGMAGGPTTPELVAAVSNAGGLGTLGAGYMTADQMKKSIKKIKRLTEKPFGVNLFVPQHADRDTEKVEASNRLLWPIRQTLHLMTPSVEIKSENEQFEQQIQVIIDEKITACTFTFGVPERKMLHQLKHQHIITIGTATTVREAEICENLGFDMVVVQGSEAGGHRGSFAVPYEQAMIGTISLVPQTVDHVSIPVIAAGGIMDGRGVLAALVLGAEAVQMGTAFVTCDECGAQKLHKESILNSSEDETTVTSAFSGKPARGIRNQFIDSLKPYEKSLPDYPVQNALTKDIRSEAAKNHRPEWMSMWSGQSTRLSKKGSASQLIHSIVAEIEDFYLHI</sequence>
<dbReference type="PANTHER" id="PTHR42747">
    <property type="entry name" value="NITRONATE MONOOXYGENASE-RELATED"/>
    <property type="match status" value="1"/>
</dbReference>
<evidence type="ECO:0000256" key="12">
    <source>
        <dbReference type="ARBA" id="ARBA00049401"/>
    </source>
</evidence>
<dbReference type="FunFam" id="3.20.20.70:FF:000154">
    <property type="entry name" value="Probable nitronate monooxygenase"/>
    <property type="match status" value="1"/>
</dbReference>
<evidence type="ECO:0000256" key="5">
    <source>
        <dbReference type="ARBA" id="ARBA00022575"/>
    </source>
</evidence>
<evidence type="ECO:0000256" key="10">
    <source>
        <dbReference type="ARBA" id="ARBA00023033"/>
    </source>
</evidence>
<evidence type="ECO:0000256" key="1">
    <source>
        <dbReference type="ARBA" id="ARBA00001917"/>
    </source>
</evidence>
<dbReference type="RefSeq" id="WP_353949436.1">
    <property type="nucleotide sequence ID" value="NZ_CP159510.1"/>
</dbReference>